<dbReference type="PANTHER" id="PTHR43080:SF2">
    <property type="entry name" value="CBS DOMAIN-CONTAINING PROTEIN"/>
    <property type="match status" value="1"/>
</dbReference>
<keyword evidence="5" id="KW-1185">Reference proteome</keyword>
<evidence type="ECO:0000256" key="1">
    <source>
        <dbReference type="ARBA" id="ARBA00023122"/>
    </source>
</evidence>
<sequence>MSIQSIPYCPPTIGILPETSLLDALKLMLEKQINHVPLRDGNGKFAGIVSTQAILSELIPASARVEHGLSDLKFAGDATRLLSSRLHDLEHRTVGEFAWKNVPVLNEDCPVLEAALLLSQSNAPLPVIGKDGTLLGMLSRRTLLDYLVQQAGI</sequence>
<evidence type="ECO:0000313" key="4">
    <source>
        <dbReference type="EMBL" id="BCB27430.1"/>
    </source>
</evidence>
<dbReference type="SUPFAM" id="SSF54631">
    <property type="entry name" value="CBS-domain pair"/>
    <property type="match status" value="1"/>
</dbReference>
<gene>
    <name evidence="4" type="ORF">SKTS_23160</name>
</gene>
<dbReference type="SMART" id="SM00116">
    <property type="entry name" value="CBS"/>
    <property type="match status" value="2"/>
</dbReference>
<dbReference type="InterPro" id="IPR000644">
    <property type="entry name" value="CBS_dom"/>
</dbReference>
<dbReference type="PANTHER" id="PTHR43080">
    <property type="entry name" value="CBS DOMAIN-CONTAINING PROTEIN CBSX3, MITOCHONDRIAL"/>
    <property type="match status" value="1"/>
</dbReference>
<feature type="domain" description="CBS" evidence="3">
    <location>
        <begin position="98"/>
        <end position="153"/>
    </location>
</feature>
<evidence type="ECO:0000259" key="3">
    <source>
        <dbReference type="PROSITE" id="PS51371"/>
    </source>
</evidence>
<organism evidence="4 5">
    <name type="scientific">Sulfurimicrobium lacus</name>
    <dbReference type="NCBI Taxonomy" id="2715678"/>
    <lineage>
        <taxon>Bacteria</taxon>
        <taxon>Pseudomonadati</taxon>
        <taxon>Pseudomonadota</taxon>
        <taxon>Betaproteobacteria</taxon>
        <taxon>Nitrosomonadales</taxon>
        <taxon>Sulfuricellaceae</taxon>
        <taxon>Sulfurimicrobium</taxon>
    </lineage>
</organism>
<dbReference type="InterPro" id="IPR051257">
    <property type="entry name" value="Diverse_CBS-Domain"/>
</dbReference>
<protein>
    <recommendedName>
        <fullName evidence="3">CBS domain-containing protein</fullName>
    </recommendedName>
</protein>
<dbReference type="RefSeq" id="WP_173065039.1">
    <property type="nucleotide sequence ID" value="NZ_AP022853.1"/>
</dbReference>
<dbReference type="AlphaFoldDB" id="A0A6F8VDL1"/>
<keyword evidence="1 2" id="KW-0129">CBS domain</keyword>
<accession>A0A6F8VDL1</accession>
<dbReference type="KEGG" id="slac:SKTS_23160"/>
<dbReference type="Gene3D" id="3.10.580.10">
    <property type="entry name" value="CBS-domain"/>
    <property type="match status" value="1"/>
</dbReference>
<name>A0A6F8VDL1_9PROT</name>
<dbReference type="InterPro" id="IPR046342">
    <property type="entry name" value="CBS_dom_sf"/>
</dbReference>
<evidence type="ECO:0000313" key="5">
    <source>
        <dbReference type="Proteomes" id="UP000502260"/>
    </source>
</evidence>
<evidence type="ECO:0000256" key="2">
    <source>
        <dbReference type="PROSITE-ProRule" id="PRU00703"/>
    </source>
</evidence>
<proteinExistence type="predicted"/>
<dbReference type="CDD" id="cd02205">
    <property type="entry name" value="CBS_pair_SF"/>
    <property type="match status" value="1"/>
</dbReference>
<feature type="domain" description="CBS" evidence="3">
    <location>
        <begin position="1"/>
        <end position="66"/>
    </location>
</feature>
<dbReference type="PROSITE" id="PS51371">
    <property type="entry name" value="CBS"/>
    <property type="match status" value="2"/>
</dbReference>
<dbReference type="Proteomes" id="UP000502260">
    <property type="component" value="Chromosome"/>
</dbReference>
<reference evidence="5" key="1">
    <citation type="submission" date="2020-03" db="EMBL/GenBank/DDBJ databases">
        <title>Complete genome sequence of sulfur-oxidizing bacterium skT11.</title>
        <authorList>
            <person name="Kanda M."/>
            <person name="Kojima H."/>
            <person name="Fukui M."/>
        </authorList>
    </citation>
    <scope>NUCLEOTIDE SEQUENCE [LARGE SCALE GENOMIC DNA]</scope>
    <source>
        <strain evidence="5">skT11</strain>
    </source>
</reference>
<dbReference type="EMBL" id="AP022853">
    <property type="protein sequence ID" value="BCB27430.1"/>
    <property type="molecule type" value="Genomic_DNA"/>
</dbReference>
<dbReference type="Pfam" id="PF00571">
    <property type="entry name" value="CBS"/>
    <property type="match status" value="2"/>
</dbReference>